<dbReference type="PANTHER" id="PTHR12697:SF5">
    <property type="entry name" value="DEOXYHYPUSINE HYDROXYLASE"/>
    <property type="match status" value="1"/>
</dbReference>
<name>X6LQA2_RETFI</name>
<dbReference type="InterPro" id="IPR016024">
    <property type="entry name" value="ARM-type_fold"/>
</dbReference>
<dbReference type="AlphaFoldDB" id="X6LQA2"/>
<dbReference type="PROSITE" id="PS50088">
    <property type="entry name" value="ANK_REPEAT"/>
    <property type="match status" value="1"/>
</dbReference>
<comment type="caution">
    <text evidence="4">The sequence shown here is derived from an EMBL/GenBank/DDBJ whole genome shotgun (WGS) entry which is preliminary data.</text>
</comment>
<reference evidence="4 5" key="1">
    <citation type="journal article" date="2013" name="Curr. Biol.">
        <title>The Genome of the Foraminiferan Reticulomyxa filosa.</title>
        <authorList>
            <person name="Glockner G."/>
            <person name="Hulsmann N."/>
            <person name="Schleicher M."/>
            <person name="Noegel A.A."/>
            <person name="Eichinger L."/>
            <person name="Gallinger C."/>
            <person name="Pawlowski J."/>
            <person name="Sierra R."/>
            <person name="Euteneuer U."/>
            <person name="Pillet L."/>
            <person name="Moustafa A."/>
            <person name="Platzer M."/>
            <person name="Groth M."/>
            <person name="Szafranski K."/>
            <person name="Schliwa M."/>
        </authorList>
    </citation>
    <scope>NUCLEOTIDE SEQUENCE [LARGE SCALE GENOMIC DNA]</scope>
</reference>
<dbReference type="EMBL" id="ASPP01034663">
    <property type="protein sequence ID" value="ETO02890.1"/>
    <property type="molecule type" value="Genomic_DNA"/>
</dbReference>
<dbReference type="InterPro" id="IPR021133">
    <property type="entry name" value="HEAT_type_2"/>
</dbReference>
<dbReference type="SUPFAM" id="SSF48371">
    <property type="entry name" value="ARM repeat"/>
    <property type="match status" value="2"/>
</dbReference>
<dbReference type="GO" id="GO:0016491">
    <property type="term" value="F:oxidoreductase activity"/>
    <property type="evidence" value="ECO:0007669"/>
    <property type="project" value="TreeGrafter"/>
</dbReference>
<dbReference type="InterPro" id="IPR011989">
    <property type="entry name" value="ARM-like"/>
</dbReference>
<gene>
    <name evidence="4" type="ORF">RFI_34523</name>
</gene>
<evidence type="ECO:0000256" key="2">
    <source>
        <dbReference type="PROSITE-ProRule" id="PRU00023"/>
    </source>
</evidence>
<feature type="repeat" description="HEAT" evidence="3">
    <location>
        <begin position="745"/>
        <end position="782"/>
    </location>
</feature>
<evidence type="ECO:0000313" key="4">
    <source>
        <dbReference type="EMBL" id="ETO02890.1"/>
    </source>
</evidence>
<evidence type="ECO:0000256" key="3">
    <source>
        <dbReference type="PROSITE-ProRule" id="PRU00103"/>
    </source>
</evidence>
<accession>X6LQA2</accession>
<keyword evidence="5" id="KW-1185">Reference proteome</keyword>
<dbReference type="PROSITE" id="PS50297">
    <property type="entry name" value="ANK_REP_REGION"/>
    <property type="match status" value="1"/>
</dbReference>
<organism evidence="4 5">
    <name type="scientific">Reticulomyxa filosa</name>
    <dbReference type="NCBI Taxonomy" id="46433"/>
    <lineage>
        <taxon>Eukaryota</taxon>
        <taxon>Sar</taxon>
        <taxon>Rhizaria</taxon>
        <taxon>Retaria</taxon>
        <taxon>Foraminifera</taxon>
        <taxon>Monothalamids</taxon>
        <taxon>Reticulomyxidae</taxon>
        <taxon>Reticulomyxa</taxon>
    </lineage>
</organism>
<dbReference type="PROSITE" id="PS50077">
    <property type="entry name" value="HEAT_REPEAT"/>
    <property type="match status" value="1"/>
</dbReference>
<dbReference type="Pfam" id="PF12796">
    <property type="entry name" value="Ank_2"/>
    <property type="match status" value="1"/>
</dbReference>
<dbReference type="PANTHER" id="PTHR12697">
    <property type="entry name" value="PBS LYASE HEAT-LIKE PROTEIN"/>
    <property type="match status" value="1"/>
</dbReference>
<feature type="repeat" description="ANK" evidence="2">
    <location>
        <begin position="1034"/>
        <end position="1066"/>
    </location>
</feature>
<keyword evidence="2" id="KW-0040">ANK repeat</keyword>
<evidence type="ECO:0000313" key="5">
    <source>
        <dbReference type="Proteomes" id="UP000023152"/>
    </source>
</evidence>
<dbReference type="SMART" id="SM00248">
    <property type="entry name" value="ANK"/>
    <property type="match status" value="2"/>
</dbReference>
<dbReference type="SUPFAM" id="SSF48403">
    <property type="entry name" value="Ankyrin repeat"/>
    <property type="match status" value="1"/>
</dbReference>
<protein>
    <submittedName>
        <fullName evidence="4">Uncharacterized protein</fullName>
    </submittedName>
</protein>
<dbReference type="InterPro" id="IPR036770">
    <property type="entry name" value="Ankyrin_rpt-contain_sf"/>
</dbReference>
<evidence type="ECO:0000256" key="1">
    <source>
        <dbReference type="ARBA" id="ARBA00045876"/>
    </source>
</evidence>
<proteinExistence type="predicted"/>
<dbReference type="InterPro" id="IPR002110">
    <property type="entry name" value="Ankyrin_rpt"/>
</dbReference>
<comment type="function">
    <text evidence="1">Catalyzes the hydroxylation of the N(6)-(4-aminobutyl)-L-lysine intermediate produced by deoxyhypusine synthase/DHPS on a critical lysine of the eukaryotic translation initiation factor 5A/eIF-5A. This is the second step of the post-translational modification of that lysine into an unusual amino acid residue named hypusine. Hypusination is unique to mature eIF-5A factor and is essential for its function.</text>
</comment>
<sequence length="1067" mass="123624">HLTFQEWLAAYYLVRCLYQLNETKQHEQLCSILMNQQLTPRYSVMIPFISGILYNNIISNKDPSGSGLLYFWKLLHSSPPQIIPIHQVMLFMHCLDACKADTDSSFLSPQLQICHKSLVDLFESWIIAWIHFDKDNDYAYGKNWRNDYERILDRPLNKVMESHLPNFQYVLHHPDIHFCIINQIKIIQIQFNGLDNRDLIKDRLYLLQYLCISTETSDIVVQCYKQVFKKEIWLCANLLYVISVKWNKRQLDDVIEFFVSELVNEDKYIHERCALLIAKIALKSNKRQLNKVFEFLMDAFESGKITICDKCAHALATISSQLGGKQLDSAFQCLVHIYPSYFHKTKDRNDETDATQFIMKLKEGQLGDIFQYLIGRLSDKKENVYNRGSCAELLGELSMKWNEEQLNDAFNSLKYMLNKDNYGTYRKALETITVKLSGKQLNNAFNYFVNRLNCKGRYIYDDLLERIAQRLDEKQVDIALNYFMDKLNDKNTHQDIRLKYIQLINITSNKCNEQQLNKAFDSSMDIFTDKNDNAYVRKECAELLGTIAVNLNGKYFDDTFKCLTNGLKDSDSSVRKSCVKSLVILSKKWNNKQLDITVQCLIDGFQNINGYHCGTSCRLLEEIAMKLNEIQIDSVLTCLINGLKGNDEKLYAESIGHVSMKLNKKQLDDVFECLNGLKDENGCIRALCRNSLETISTKLDDRQLDRVVSAFIHGLKDKYKWDRKSCARPLGIIATKASEKRLEKVFDTLMSELRDKNGDARLSCAETLGVISEKLNEKQLKNAINTLIDGLKDNNQYVRNLYAKSLGVISTNLTDEQLEGVFNALPIEQRWDYFNSYEKALKEISTKWNEKQSERVFNALMFVSKHSMNTNDDNDKDESLVKLLKLILTKLNDKQLYLLVIHSLERAKKRRIYYRDALSKISEDMWKRATIGGLKEHNIWQILSSNSNKPIELLAFGLMTFNPRIQLNCNDDNITSDDLNELINQIEQVSNDENAFKECYTVVHEAAKSGNLSKFKSILQNHSNIDINDSCNEHRQTPLHLAINHQHWDIARYCIEQGAYIDIKDGA</sequence>
<feature type="non-terminal residue" evidence="4">
    <location>
        <position position="1"/>
    </location>
</feature>
<dbReference type="Proteomes" id="UP000023152">
    <property type="component" value="Unassembled WGS sequence"/>
</dbReference>
<dbReference type="Gene3D" id="1.25.40.20">
    <property type="entry name" value="Ankyrin repeat-containing domain"/>
    <property type="match status" value="1"/>
</dbReference>
<dbReference type="Gene3D" id="1.25.10.10">
    <property type="entry name" value="Leucine-rich Repeat Variant"/>
    <property type="match status" value="3"/>
</dbReference>
<feature type="non-terminal residue" evidence="4">
    <location>
        <position position="1067"/>
    </location>
</feature>